<proteinExistence type="predicted"/>
<evidence type="ECO:0008006" key="3">
    <source>
        <dbReference type="Google" id="ProtNLM"/>
    </source>
</evidence>
<name>A0A6A6EHL2_9PEZI</name>
<dbReference type="InterPro" id="IPR036875">
    <property type="entry name" value="Znf_CCHC_sf"/>
</dbReference>
<dbReference type="SUPFAM" id="SSF57756">
    <property type="entry name" value="Retrovirus zinc finger-like domains"/>
    <property type="match status" value="1"/>
</dbReference>
<dbReference type="EMBL" id="ML994619">
    <property type="protein sequence ID" value="KAF2190342.1"/>
    <property type="molecule type" value="Genomic_DNA"/>
</dbReference>
<evidence type="ECO:0000313" key="2">
    <source>
        <dbReference type="Proteomes" id="UP000800200"/>
    </source>
</evidence>
<reference evidence="1" key="1">
    <citation type="journal article" date="2020" name="Stud. Mycol.">
        <title>101 Dothideomycetes genomes: a test case for predicting lifestyles and emergence of pathogens.</title>
        <authorList>
            <person name="Haridas S."/>
            <person name="Albert R."/>
            <person name="Binder M."/>
            <person name="Bloem J."/>
            <person name="Labutti K."/>
            <person name="Salamov A."/>
            <person name="Andreopoulos B."/>
            <person name="Baker S."/>
            <person name="Barry K."/>
            <person name="Bills G."/>
            <person name="Bluhm B."/>
            <person name="Cannon C."/>
            <person name="Castanera R."/>
            <person name="Culley D."/>
            <person name="Daum C."/>
            <person name="Ezra D."/>
            <person name="Gonzalez J."/>
            <person name="Henrissat B."/>
            <person name="Kuo A."/>
            <person name="Liang C."/>
            <person name="Lipzen A."/>
            <person name="Lutzoni F."/>
            <person name="Magnuson J."/>
            <person name="Mondo S."/>
            <person name="Nolan M."/>
            <person name="Ohm R."/>
            <person name="Pangilinan J."/>
            <person name="Park H.-J."/>
            <person name="Ramirez L."/>
            <person name="Alfaro M."/>
            <person name="Sun H."/>
            <person name="Tritt A."/>
            <person name="Yoshinaga Y."/>
            <person name="Zwiers L.-H."/>
            <person name="Turgeon B."/>
            <person name="Goodwin S."/>
            <person name="Spatafora J."/>
            <person name="Crous P."/>
            <person name="Grigoriev I."/>
        </authorList>
    </citation>
    <scope>NUCLEOTIDE SEQUENCE</scope>
    <source>
        <strain evidence="1">CBS 207.26</strain>
    </source>
</reference>
<accession>A0A6A6EHL2</accession>
<dbReference type="GO" id="GO:0003676">
    <property type="term" value="F:nucleic acid binding"/>
    <property type="evidence" value="ECO:0007669"/>
    <property type="project" value="InterPro"/>
</dbReference>
<organism evidence="1 2">
    <name type="scientific">Zopfia rhizophila CBS 207.26</name>
    <dbReference type="NCBI Taxonomy" id="1314779"/>
    <lineage>
        <taxon>Eukaryota</taxon>
        <taxon>Fungi</taxon>
        <taxon>Dikarya</taxon>
        <taxon>Ascomycota</taxon>
        <taxon>Pezizomycotina</taxon>
        <taxon>Dothideomycetes</taxon>
        <taxon>Dothideomycetes incertae sedis</taxon>
        <taxon>Zopfiaceae</taxon>
        <taxon>Zopfia</taxon>
    </lineage>
</organism>
<dbReference type="AlphaFoldDB" id="A0A6A6EHL2"/>
<dbReference type="Proteomes" id="UP000800200">
    <property type="component" value="Unassembled WGS sequence"/>
</dbReference>
<gene>
    <name evidence="1" type="ORF">K469DRAFT_760191</name>
</gene>
<keyword evidence="2" id="KW-1185">Reference proteome</keyword>
<protein>
    <recommendedName>
        <fullName evidence="3">CCHC-type domain-containing protein</fullName>
    </recommendedName>
</protein>
<dbReference type="GO" id="GO:0008270">
    <property type="term" value="F:zinc ion binding"/>
    <property type="evidence" value="ECO:0007669"/>
    <property type="project" value="InterPro"/>
</dbReference>
<evidence type="ECO:0000313" key="1">
    <source>
        <dbReference type="EMBL" id="KAF2190342.1"/>
    </source>
</evidence>
<dbReference type="OrthoDB" id="4501855at2759"/>
<sequence length="88" mass="9421">MDVSAVAKAGSTPHQGTDALELGVVSAFDHDNAPHVSISQRDRWRKNGVCVRCGLVTHWVSECAQRPTVSQTAAVNLSNSEDEMGLAF</sequence>